<dbReference type="OMA" id="IRNECIT"/>
<reference evidence="4 5" key="1">
    <citation type="journal article" date="2015" name="Genome Biol. Evol.">
        <title>Phylogenomic analyses indicate that early fungi evolved digesting cell walls of algal ancestors of land plants.</title>
        <authorList>
            <person name="Chang Y."/>
            <person name="Wang S."/>
            <person name="Sekimoto S."/>
            <person name="Aerts A.L."/>
            <person name="Choi C."/>
            <person name="Clum A."/>
            <person name="LaButti K.M."/>
            <person name="Lindquist E.A."/>
            <person name="Yee Ngan C."/>
            <person name="Ohm R.A."/>
            <person name="Salamov A.A."/>
            <person name="Grigoriev I.V."/>
            <person name="Spatafora J.W."/>
            <person name="Berbee M.L."/>
        </authorList>
    </citation>
    <scope>NUCLEOTIDE SEQUENCE [LARGE SCALE GENOMIC DNA]</scope>
    <source>
        <strain evidence="4 5">JEL478</strain>
    </source>
</reference>
<evidence type="ECO:0000256" key="1">
    <source>
        <dbReference type="ARBA" id="ARBA00001968"/>
    </source>
</evidence>
<feature type="non-terminal residue" evidence="4">
    <location>
        <position position="94"/>
    </location>
</feature>
<feature type="non-terminal residue" evidence="4">
    <location>
        <position position="1"/>
    </location>
</feature>
<comment type="cofactor">
    <cofactor evidence="1">
        <name>a divalent metal cation</name>
        <dbReference type="ChEBI" id="CHEBI:60240"/>
    </cofactor>
</comment>
<feature type="domain" description="DDE Tnp4" evidence="3">
    <location>
        <begin position="5"/>
        <end position="81"/>
    </location>
</feature>
<dbReference type="OrthoDB" id="1681765at2759"/>
<evidence type="ECO:0000259" key="3">
    <source>
        <dbReference type="Pfam" id="PF13359"/>
    </source>
</evidence>
<evidence type="ECO:0000256" key="2">
    <source>
        <dbReference type="ARBA" id="ARBA00022723"/>
    </source>
</evidence>
<dbReference type="Proteomes" id="UP000070544">
    <property type="component" value="Unassembled WGS sequence"/>
</dbReference>
<dbReference type="EMBL" id="KQ965769">
    <property type="protein sequence ID" value="KXS14447.1"/>
    <property type="molecule type" value="Genomic_DNA"/>
</dbReference>
<evidence type="ECO:0000313" key="5">
    <source>
        <dbReference type="Proteomes" id="UP000070544"/>
    </source>
</evidence>
<keyword evidence="5" id="KW-1185">Reference proteome</keyword>
<evidence type="ECO:0000313" key="4">
    <source>
        <dbReference type="EMBL" id="KXS14447.1"/>
    </source>
</evidence>
<name>A0A139ACE7_GONPJ</name>
<protein>
    <recommendedName>
        <fullName evidence="3">DDE Tnp4 domain-containing protein</fullName>
    </recommendedName>
</protein>
<proteinExistence type="predicted"/>
<organism evidence="4 5">
    <name type="scientific">Gonapodya prolifera (strain JEL478)</name>
    <name type="common">Monoblepharis prolifera</name>
    <dbReference type="NCBI Taxonomy" id="1344416"/>
    <lineage>
        <taxon>Eukaryota</taxon>
        <taxon>Fungi</taxon>
        <taxon>Fungi incertae sedis</taxon>
        <taxon>Chytridiomycota</taxon>
        <taxon>Chytridiomycota incertae sedis</taxon>
        <taxon>Monoblepharidomycetes</taxon>
        <taxon>Monoblepharidales</taxon>
        <taxon>Gonapodyaceae</taxon>
        <taxon>Gonapodya</taxon>
    </lineage>
</organism>
<keyword evidence="2" id="KW-0479">Metal-binding</keyword>
<dbReference type="GO" id="GO:0046872">
    <property type="term" value="F:metal ion binding"/>
    <property type="evidence" value="ECO:0007669"/>
    <property type="project" value="UniProtKB-KW"/>
</dbReference>
<accession>A0A139ACE7</accession>
<dbReference type="InterPro" id="IPR027806">
    <property type="entry name" value="HARBI1_dom"/>
</dbReference>
<gene>
    <name evidence="4" type="ORF">M427DRAFT_81239</name>
</gene>
<sequence length="94" mass="10673">VPEANLNHFRDWKGGYSWTVLGVCGFDALFHWVQTGWEGSAHDGTVYKDALQTGFNVTAGKYYLGDAGFGLDKYVLVPYRGVRYHLKEWARGQR</sequence>
<dbReference type="AlphaFoldDB" id="A0A139ACE7"/>
<dbReference type="Pfam" id="PF13359">
    <property type="entry name" value="DDE_Tnp_4"/>
    <property type="match status" value="1"/>
</dbReference>